<protein>
    <submittedName>
        <fullName evidence="2">Uncharacterized protein</fullName>
    </submittedName>
</protein>
<evidence type="ECO:0000313" key="3">
    <source>
        <dbReference type="Proteomes" id="UP000664940"/>
    </source>
</evidence>
<evidence type="ECO:0000313" key="2">
    <source>
        <dbReference type="EMBL" id="KAF6109469.1"/>
    </source>
</evidence>
<sequence>MPVGMNVSVSVCTHTEKIRPKLTCWQGLSHFLVFCTRVFCTRVSCTRVSEPTVLGGAGPHLQSGERAVGTLGMRRPKVTRSALWSGHAPHCLVCTPPLPTLRPVASTQHTGAPGGRCVDPGATEPQ</sequence>
<dbReference type="EMBL" id="JABVXQ010000005">
    <property type="protein sequence ID" value="KAF6109469.1"/>
    <property type="molecule type" value="Genomic_DNA"/>
</dbReference>
<gene>
    <name evidence="2" type="ORF">HJG60_010744</name>
</gene>
<proteinExistence type="predicted"/>
<organism evidence="2 3">
    <name type="scientific">Phyllostomus discolor</name>
    <name type="common">pale spear-nosed bat</name>
    <dbReference type="NCBI Taxonomy" id="89673"/>
    <lineage>
        <taxon>Eukaryota</taxon>
        <taxon>Metazoa</taxon>
        <taxon>Chordata</taxon>
        <taxon>Craniata</taxon>
        <taxon>Vertebrata</taxon>
        <taxon>Euteleostomi</taxon>
        <taxon>Mammalia</taxon>
        <taxon>Eutheria</taxon>
        <taxon>Laurasiatheria</taxon>
        <taxon>Chiroptera</taxon>
        <taxon>Yangochiroptera</taxon>
        <taxon>Phyllostomidae</taxon>
        <taxon>Phyllostominae</taxon>
        <taxon>Phyllostomus</taxon>
    </lineage>
</organism>
<feature type="region of interest" description="Disordered" evidence="1">
    <location>
        <begin position="104"/>
        <end position="126"/>
    </location>
</feature>
<dbReference type="AlphaFoldDB" id="A0A834AEE2"/>
<reference evidence="2 3" key="1">
    <citation type="journal article" date="2020" name="Nature">
        <title>Six reference-quality genomes reveal evolution of bat adaptations.</title>
        <authorList>
            <person name="Jebb D."/>
            <person name="Huang Z."/>
            <person name="Pippel M."/>
            <person name="Hughes G.M."/>
            <person name="Lavrichenko K."/>
            <person name="Devanna P."/>
            <person name="Winkler S."/>
            <person name="Jermiin L.S."/>
            <person name="Skirmuntt E.C."/>
            <person name="Katzourakis A."/>
            <person name="Burkitt-Gray L."/>
            <person name="Ray D.A."/>
            <person name="Sullivan K.A.M."/>
            <person name="Roscito J.G."/>
            <person name="Kirilenko B.M."/>
            <person name="Davalos L.M."/>
            <person name="Corthals A.P."/>
            <person name="Power M.L."/>
            <person name="Jones G."/>
            <person name="Ransome R.D."/>
            <person name="Dechmann D.K.N."/>
            <person name="Locatelli A.G."/>
            <person name="Puechmaille S.J."/>
            <person name="Fedrigo O."/>
            <person name="Jarvis E.D."/>
            <person name="Hiller M."/>
            <person name="Vernes S.C."/>
            <person name="Myers E.W."/>
            <person name="Teeling E.C."/>
        </authorList>
    </citation>
    <scope>NUCLEOTIDE SEQUENCE [LARGE SCALE GENOMIC DNA]</scope>
    <source>
        <strain evidence="2">Bat1K_MPI-CBG_1</strain>
    </source>
</reference>
<comment type="caution">
    <text evidence="2">The sequence shown here is derived from an EMBL/GenBank/DDBJ whole genome shotgun (WGS) entry which is preliminary data.</text>
</comment>
<accession>A0A834AEE2</accession>
<name>A0A834AEE2_9CHIR</name>
<dbReference type="Proteomes" id="UP000664940">
    <property type="component" value="Unassembled WGS sequence"/>
</dbReference>
<evidence type="ECO:0000256" key="1">
    <source>
        <dbReference type="SAM" id="MobiDB-lite"/>
    </source>
</evidence>